<evidence type="ECO:0000313" key="2">
    <source>
        <dbReference type="Proteomes" id="UP001060085"/>
    </source>
</evidence>
<gene>
    <name evidence="1" type="ORF">M9H77_27836</name>
</gene>
<name>A0ACC0AGC7_CATRO</name>
<evidence type="ECO:0000313" key="1">
    <source>
        <dbReference type="EMBL" id="KAI5659043.1"/>
    </source>
</evidence>
<accession>A0ACC0AGC7</accession>
<organism evidence="1 2">
    <name type="scientific">Catharanthus roseus</name>
    <name type="common">Madagascar periwinkle</name>
    <name type="synonym">Vinca rosea</name>
    <dbReference type="NCBI Taxonomy" id="4058"/>
    <lineage>
        <taxon>Eukaryota</taxon>
        <taxon>Viridiplantae</taxon>
        <taxon>Streptophyta</taxon>
        <taxon>Embryophyta</taxon>
        <taxon>Tracheophyta</taxon>
        <taxon>Spermatophyta</taxon>
        <taxon>Magnoliopsida</taxon>
        <taxon>eudicotyledons</taxon>
        <taxon>Gunneridae</taxon>
        <taxon>Pentapetalae</taxon>
        <taxon>asterids</taxon>
        <taxon>lamiids</taxon>
        <taxon>Gentianales</taxon>
        <taxon>Apocynaceae</taxon>
        <taxon>Rauvolfioideae</taxon>
        <taxon>Vinceae</taxon>
        <taxon>Catharanthinae</taxon>
        <taxon>Catharanthus</taxon>
    </lineage>
</organism>
<dbReference type="EMBL" id="CM044706">
    <property type="protein sequence ID" value="KAI5659043.1"/>
    <property type="molecule type" value="Genomic_DNA"/>
</dbReference>
<reference evidence="2" key="1">
    <citation type="journal article" date="2023" name="Nat. Plants">
        <title>Single-cell RNA sequencing provides a high-resolution roadmap for understanding the multicellular compartmentation of specialized metabolism.</title>
        <authorList>
            <person name="Sun S."/>
            <person name="Shen X."/>
            <person name="Li Y."/>
            <person name="Li Y."/>
            <person name="Wang S."/>
            <person name="Li R."/>
            <person name="Zhang H."/>
            <person name="Shen G."/>
            <person name="Guo B."/>
            <person name="Wei J."/>
            <person name="Xu J."/>
            <person name="St-Pierre B."/>
            <person name="Chen S."/>
            <person name="Sun C."/>
        </authorList>
    </citation>
    <scope>NUCLEOTIDE SEQUENCE [LARGE SCALE GENOMIC DNA]</scope>
</reference>
<keyword evidence="2" id="KW-1185">Reference proteome</keyword>
<comment type="caution">
    <text evidence="1">The sequence shown here is derived from an EMBL/GenBank/DDBJ whole genome shotgun (WGS) entry which is preliminary data.</text>
</comment>
<dbReference type="Proteomes" id="UP001060085">
    <property type="component" value="Linkage Group LG06"/>
</dbReference>
<sequence>MATELSDKLDSFSLTKDEDLCVGLSTMEVEEGLDARDKSVYVVVLGGGSINANGFRSAMSNRGVVMISSRWKSLRKISIIFSRILKIQQKRALYKDRGILDFWVAKMVLHYLLLLLLVLCDFFLFAAATSSLWLTVCLGGLRRREPRVSLVFLVCGSSKVLRVSPPLSSITGGLSVPKAAWCLSSVKSKFTYKEDLMSFTRIGGEVQGNSISSNGAKIYFEFFTGNVAAIGAKLLPLGGRAINDRLLTVAVDGGLGDGFNGGEFLYENYRQKPDINTLDPIGANNISCENNANYSGEYDSPIGSDGSSPTDSISSVMSCSHKESQSFNVPSFKIVFPCIWDLEYTRLKTSMFDIFFLWKSLFLNLLTLPKVAMDDSIEKHNPKAFTFKMMFRQVRTYSTSTVVGALSSLPVKRHTIHSDSTTDDRGRIGPWTCNNPFSQVFPNCSAQNTSISHTDHLALVLQLNQATPSVHRPAHRTQRSKIKVGFASRSTYLHAREEANQELELDRLLTLEEDY</sequence>
<proteinExistence type="predicted"/>
<protein>
    <submittedName>
        <fullName evidence="1">Uncharacterized protein</fullName>
    </submittedName>
</protein>